<feature type="domain" description="VOC" evidence="1">
    <location>
        <begin position="151"/>
        <end position="263"/>
    </location>
</feature>
<accession>A0A1I3J041</accession>
<dbReference type="Proteomes" id="UP000199377">
    <property type="component" value="Unassembled WGS sequence"/>
</dbReference>
<dbReference type="InterPro" id="IPR037523">
    <property type="entry name" value="VOC_core"/>
</dbReference>
<dbReference type="PROSITE" id="PS51819">
    <property type="entry name" value="VOC"/>
    <property type="match status" value="2"/>
</dbReference>
<dbReference type="PANTHER" id="PTHR36110">
    <property type="entry name" value="RING-CLEAVING DIOXYGENASE MHQE-RELATED"/>
    <property type="match status" value="1"/>
</dbReference>
<dbReference type="PANTHER" id="PTHR36110:SF2">
    <property type="entry name" value="RING-CLEAVING DIOXYGENASE MHQE-RELATED"/>
    <property type="match status" value="1"/>
</dbReference>
<proteinExistence type="predicted"/>
<dbReference type="EMBL" id="FOQH01000007">
    <property type="protein sequence ID" value="SFI53530.1"/>
    <property type="molecule type" value="Genomic_DNA"/>
</dbReference>
<evidence type="ECO:0000259" key="1">
    <source>
        <dbReference type="PROSITE" id="PS51819"/>
    </source>
</evidence>
<dbReference type="Pfam" id="PF00903">
    <property type="entry name" value="Glyoxalase"/>
    <property type="match status" value="1"/>
</dbReference>
<dbReference type="InterPro" id="IPR004360">
    <property type="entry name" value="Glyas_Fos-R_dOase_dom"/>
</dbReference>
<organism evidence="2 3">
    <name type="scientific">Albimonas pacifica</name>
    <dbReference type="NCBI Taxonomy" id="1114924"/>
    <lineage>
        <taxon>Bacteria</taxon>
        <taxon>Pseudomonadati</taxon>
        <taxon>Pseudomonadota</taxon>
        <taxon>Alphaproteobacteria</taxon>
        <taxon>Rhodobacterales</taxon>
        <taxon>Paracoccaceae</taxon>
        <taxon>Albimonas</taxon>
    </lineage>
</organism>
<keyword evidence="3" id="KW-1185">Reference proteome</keyword>
<feature type="domain" description="VOC" evidence="1">
    <location>
        <begin position="12"/>
        <end position="137"/>
    </location>
</feature>
<dbReference type="STRING" id="1114924.SAMN05216258_107301"/>
<dbReference type="Gene3D" id="3.40.50.1820">
    <property type="entry name" value="alpha/beta hydrolase"/>
    <property type="match status" value="1"/>
</dbReference>
<dbReference type="InterPro" id="IPR029068">
    <property type="entry name" value="Glyas_Bleomycin-R_OHBP_Dase"/>
</dbReference>
<dbReference type="SUPFAM" id="SSF54593">
    <property type="entry name" value="Glyoxalase/Bleomycin resistance protein/Dihydroxybiphenyl dioxygenase"/>
    <property type="match status" value="1"/>
</dbReference>
<dbReference type="OrthoDB" id="9785698at2"/>
<reference evidence="2 3" key="1">
    <citation type="submission" date="2016-10" db="EMBL/GenBank/DDBJ databases">
        <authorList>
            <person name="de Groot N.N."/>
        </authorList>
    </citation>
    <scope>NUCLEOTIDE SEQUENCE [LARGE SCALE GENOMIC DNA]</scope>
    <source>
        <strain evidence="2 3">CGMCC 1.11030</strain>
    </source>
</reference>
<name>A0A1I3J041_9RHOB</name>
<dbReference type="SUPFAM" id="SSF53474">
    <property type="entry name" value="alpha/beta-Hydrolases"/>
    <property type="match status" value="1"/>
</dbReference>
<dbReference type="RefSeq" id="WP_092861405.1">
    <property type="nucleotide sequence ID" value="NZ_FOQH01000007.1"/>
</dbReference>
<evidence type="ECO:0000313" key="2">
    <source>
        <dbReference type="EMBL" id="SFI53530.1"/>
    </source>
</evidence>
<dbReference type="AlphaFoldDB" id="A0A1I3J041"/>
<evidence type="ECO:0000313" key="3">
    <source>
        <dbReference type="Proteomes" id="UP000199377"/>
    </source>
</evidence>
<dbReference type="InterPro" id="IPR052537">
    <property type="entry name" value="Extradiol_RC_dioxygenase"/>
</dbReference>
<dbReference type="Gene3D" id="3.10.180.10">
    <property type="entry name" value="2,3-Dihydroxybiphenyl 1,2-Dioxygenase, domain 1"/>
    <property type="match status" value="2"/>
</dbReference>
<protein>
    <submittedName>
        <fullName evidence="2">Phospholipase/carboxylesterase</fullName>
    </submittedName>
</protein>
<sequence>MSGGDAGATTGGLHHVTGITADVQANVDFYAGFLGLRLVKRTAGFADAEQLHLVYGDRLGSPGSLLTFLVWEAAGRGRSGVGQVLEVALAVPPASLADWLTAALEAGVPFEGPTREFAEPVLRLRDPDGLIVKLVGVDLPSPAPLPRGPSRLRGVTLLTDRGAQTAAFLARFGYRPAERAGPTQRLRSPTDVVDVRDAPGFVPSVPGAGVPDHVAFRAADAGALHALRRSLRDHGPTEVHDRKYFRSLYVRDPAGILMEHATDGPGMTVDEPPEALGRTLFVPPQAAGRAEDLAAMLPQFALPGEERFPARRLPFIHRFNRPERPDGSTLVLLHGTGGNEADLMPLARRIAPRATLLGVRGRATEENVNRWFRRFDGATFDQADIRGEAAAFAAFVDGAVAGYGLDAARLGFLGYSNGANFLAAAMQLHPSAVRRAVLLRGVQVLDPPPAGDLSGAHALAIEGGEDPAAGAAPTLADDLRARGARVETRRAPGGHELTDTDVAEAAAWLGQALAAP</sequence>
<gene>
    <name evidence="2" type="ORF">SAMN05216258_107301</name>
</gene>
<dbReference type="InterPro" id="IPR029058">
    <property type="entry name" value="AB_hydrolase_fold"/>
</dbReference>